<dbReference type="eggNOG" id="KOG2696">
    <property type="taxonomic scope" value="Eukaryota"/>
</dbReference>
<dbReference type="STRING" id="1537102.L0B0T2"/>
<organism evidence="1 2">
    <name type="scientific">Theileria equi strain WA</name>
    <dbReference type="NCBI Taxonomy" id="1537102"/>
    <lineage>
        <taxon>Eukaryota</taxon>
        <taxon>Sar</taxon>
        <taxon>Alveolata</taxon>
        <taxon>Apicomplexa</taxon>
        <taxon>Aconoidasida</taxon>
        <taxon>Piroplasmida</taxon>
        <taxon>Theileriidae</taxon>
        <taxon>Theileria</taxon>
    </lineage>
</organism>
<dbReference type="GeneID" id="15805858"/>
<evidence type="ECO:0000313" key="1">
    <source>
        <dbReference type="EMBL" id="AFZ81410.1"/>
    </source>
</evidence>
<dbReference type="RefSeq" id="XP_004831076.1">
    <property type="nucleotide sequence ID" value="XM_004831019.1"/>
</dbReference>
<evidence type="ECO:0008006" key="3">
    <source>
        <dbReference type="Google" id="ProtNLM"/>
    </source>
</evidence>
<sequence length="542" mass="62897">MKTVMEDIFSVELHPCETIEDYQNDKDGYKPLFTHHFFNPEYRNDSIKWVKYDIYYLVDTFEIFIKVKGQLVNSCNRENIQEALSTVYKSVFKNIPEYTLIKDEQTFIDILLHKSSGTYKFIPPGRMVMENSIDDYSTFQLRYCTFKDEITEKDVGEVDEQDPGSIYMKSTLSKQIYFYDNSKSDKIDLSRETIEDLSKDGSFNNSVINEILESKLALRSQNSPKVKLSVQECVTDYSIPSNFKVLHRRIEWFYHWFIDGVSDITYDHRWVVLIPLVLKRNRKMHKPSETNSLQSALTSNEDFERRRIEQEYDIQTHITKQDLGAISMFNSESSGDDKDAYTISIVGMVTTYSYFTISGNRLRISQFMIMPNYSGKGFGLMVLEMIYRMAILDKNVREVSVEDPTSTFSILRYIVIMKMCFDSAHISPNMLYSDIEEPAYASVKEWVVKVCKESKYNASRIVEILQLTVILHPISRLPYTLTKTAPGTASDHYLKLSNGSEAYVNYVANLMKRIRSEEIRRLGKVDHFNLGTSSINAVNHVG</sequence>
<dbReference type="Proteomes" id="UP000031512">
    <property type="component" value="Chromosome 3"/>
</dbReference>
<accession>L0B0T2</accession>
<evidence type="ECO:0000313" key="2">
    <source>
        <dbReference type="Proteomes" id="UP000031512"/>
    </source>
</evidence>
<dbReference type="Gene3D" id="3.90.360.10">
    <property type="entry name" value="Histone acetyl transferase 1 (HAT1), N-terminal domain"/>
    <property type="match status" value="1"/>
</dbReference>
<dbReference type="OrthoDB" id="10253098at2759"/>
<dbReference type="EMBL" id="CP001670">
    <property type="protein sequence ID" value="AFZ81410.1"/>
    <property type="molecule type" value="Genomic_DNA"/>
</dbReference>
<dbReference type="GO" id="GO:0031509">
    <property type="term" value="P:subtelomeric heterochromatin formation"/>
    <property type="evidence" value="ECO:0007669"/>
    <property type="project" value="InterPro"/>
</dbReference>
<dbReference type="GO" id="GO:0005634">
    <property type="term" value="C:nucleus"/>
    <property type="evidence" value="ECO:0007669"/>
    <property type="project" value="InterPro"/>
</dbReference>
<dbReference type="Gene3D" id="3.40.630.30">
    <property type="match status" value="1"/>
</dbReference>
<gene>
    <name evidence="1" type="ORF">BEWA_008200</name>
</gene>
<keyword evidence="2" id="KW-1185">Reference proteome</keyword>
<dbReference type="InterPro" id="IPR037113">
    <property type="entry name" value="Hat1_N_sf"/>
</dbReference>
<dbReference type="VEuPathDB" id="PiroplasmaDB:BEWA_008200"/>
<dbReference type="SUPFAM" id="SSF55729">
    <property type="entry name" value="Acyl-CoA N-acyltransferases (Nat)"/>
    <property type="match status" value="1"/>
</dbReference>
<dbReference type="AlphaFoldDB" id="L0B0T2"/>
<dbReference type="InterPro" id="IPR017380">
    <property type="entry name" value="Hist_AcTrfase_B-typ_cat-su"/>
</dbReference>
<dbReference type="GO" id="GO:0004402">
    <property type="term" value="F:histone acetyltransferase activity"/>
    <property type="evidence" value="ECO:0007669"/>
    <property type="project" value="InterPro"/>
</dbReference>
<protein>
    <recommendedName>
        <fullName evidence="3">Histone acetyltransferase</fullName>
    </recommendedName>
</protein>
<dbReference type="PANTHER" id="PTHR12046">
    <property type="entry name" value="HISTONE ACETYLTRANSFERASE TYPE B CATALYTIC SUBUNIT"/>
    <property type="match status" value="1"/>
</dbReference>
<name>L0B0T2_THEEQ</name>
<proteinExistence type="predicted"/>
<dbReference type="GO" id="GO:0000781">
    <property type="term" value="C:chromosome, telomeric region"/>
    <property type="evidence" value="ECO:0007669"/>
    <property type="project" value="GOC"/>
</dbReference>
<dbReference type="InterPro" id="IPR016181">
    <property type="entry name" value="Acyl_CoA_acyltransferase"/>
</dbReference>
<dbReference type="KEGG" id="beq:BEWA_008200"/>
<reference evidence="1 2" key="1">
    <citation type="journal article" date="2012" name="BMC Genomics">
        <title>Comparative genomic analysis and phylogenetic position of Theileria equi.</title>
        <authorList>
            <person name="Kappmeyer L.S."/>
            <person name="Thiagarajan M."/>
            <person name="Herndon D.R."/>
            <person name="Ramsay J.D."/>
            <person name="Caler E."/>
            <person name="Djikeng A."/>
            <person name="Gillespie J.J."/>
            <person name="Lau A.O."/>
            <person name="Roalson E.H."/>
            <person name="Silva J.C."/>
            <person name="Silva M.G."/>
            <person name="Suarez C.E."/>
            <person name="Ueti M.W."/>
            <person name="Nene V.M."/>
            <person name="Mealey R.H."/>
            <person name="Knowles D.P."/>
            <person name="Brayton K.A."/>
        </authorList>
    </citation>
    <scope>NUCLEOTIDE SEQUENCE [LARGE SCALE GENOMIC DNA]</scope>
    <source>
        <strain evidence="1 2">WA</strain>
    </source>
</reference>